<dbReference type="InterPro" id="IPR016181">
    <property type="entry name" value="Acyl_CoA_acyltransferase"/>
</dbReference>
<evidence type="ECO:0000313" key="2">
    <source>
        <dbReference type="EMBL" id="PZW23540.1"/>
    </source>
</evidence>
<dbReference type="Proteomes" id="UP000248806">
    <property type="component" value="Unassembled WGS sequence"/>
</dbReference>
<dbReference type="InterPro" id="IPR000182">
    <property type="entry name" value="GNAT_dom"/>
</dbReference>
<dbReference type="GO" id="GO:0016747">
    <property type="term" value="F:acyltransferase activity, transferring groups other than amino-acyl groups"/>
    <property type="evidence" value="ECO:0007669"/>
    <property type="project" value="InterPro"/>
</dbReference>
<dbReference type="PANTHER" id="PTHR43617">
    <property type="entry name" value="L-AMINO ACID N-ACETYLTRANSFERASE"/>
    <property type="match status" value="1"/>
</dbReference>
<proteinExistence type="predicted"/>
<dbReference type="EMBL" id="QKUF01000025">
    <property type="protein sequence ID" value="PZW23540.1"/>
    <property type="molecule type" value="Genomic_DNA"/>
</dbReference>
<protein>
    <submittedName>
        <fullName evidence="2">RimJ/RimL family protein N-acetyltransferase</fullName>
    </submittedName>
</protein>
<keyword evidence="3" id="KW-1185">Reference proteome</keyword>
<feature type="domain" description="N-acetyltransferase" evidence="1">
    <location>
        <begin position="17"/>
        <end position="184"/>
    </location>
</feature>
<evidence type="ECO:0000313" key="3">
    <source>
        <dbReference type="Proteomes" id="UP000248806"/>
    </source>
</evidence>
<dbReference type="AlphaFoldDB" id="A0A326U3R1"/>
<dbReference type="CDD" id="cd04301">
    <property type="entry name" value="NAT_SF"/>
    <property type="match status" value="1"/>
</dbReference>
<comment type="caution">
    <text evidence="2">The sequence shown here is derived from an EMBL/GenBank/DDBJ whole genome shotgun (WGS) entry which is preliminary data.</text>
</comment>
<evidence type="ECO:0000259" key="1">
    <source>
        <dbReference type="PROSITE" id="PS51186"/>
    </source>
</evidence>
<dbReference type="Pfam" id="PF00583">
    <property type="entry name" value="Acetyltransf_1"/>
    <property type="match status" value="1"/>
</dbReference>
<accession>A0A326U3R1</accession>
<dbReference type="PANTHER" id="PTHR43617:SF22">
    <property type="entry name" value="L-AMINO ACID N-ACETYLTRANSFERASE AAAT"/>
    <property type="match status" value="1"/>
</dbReference>
<sequence length="184" mass="20914">MGTYEPHSYTFAPGNVLTIRSVQREDVEPLMLLNQEVLSEGDTMVTLPEEMQVSSNQASVWLIRRVEHPCMLTLVARCGDTLVGYLLFTGERLKRFEHTGSFSIAVKKEWRGMGIGTLLLQSLLDWVKAHPTLEKVNLDVFATNSGAIRLYRRLGFVEEGRFRKAVKLAPGLYVDLIRMARFVR</sequence>
<keyword evidence="2" id="KW-0808">Transferase</keyword>
<reference evidence="2 3" key="1">
    <citation type="submission" date="2018-06" db="EMBL/GenBank/DDBJ databases">
        <title>Genomic Encyclopedia of Archaeal and Bacterial Type Strains, Phase II (KMG-II): from individual species to whole genera.</title>
        <authorList>
            <person name="Goeker M."/>
        </authorList>
    </citation>
    <scope>NUCLEOTIDE SEQUENCE [LARGE SCALE GENOMIC DNA]</scope>
    <source>
        <strain evidence="2 3">ATCC BAA-1881</strain>
    </source>
</reference>
<dbReference type="PROSITE" id="PS51186">
    <property type="entry name" value="GNAT"/>
    <property type="match status" value="1"/>
</dbReference>
<gene>
    <name evidence="2" type="ORF">EI42_04923</name>
</gene>
<name>A0A326U3R1_THEHA</name>
<dbReference type="Gene3D" id="3.40.630.30">
    <property type="match status" value="1"/>
</dbReference>
<dbReference type="InterPro" id="IPR050276">
    <property type="entry name" value="MshD_Acetyltransferase"/>
</dbReference>
<dbReference type="SUPFAM" id="SSF55729">
    <property type="entry name" value="Acyl-CoA N-acyltransferases (Nat)"/>
    <property type="match status" value="1"/>
</dbReference>
<organism evidence="2 3">
    <name type="scientific">Thermosporothrix hazakensis</name>
    <dbReference type="NCBI Taxonomy" id="644383"/>
    <lineage>
        <taxon>Bacteria</taxon>
        <taxon>Bacillati</taxon>
        <taxon>Chloroflexota</taxon>
        <taxon>Ktedonobacteria</taxon>
        <taxon>Ktedonobacterales</taxon>
        <taxon>Thermosporotrichaceae</taxon>
        <taxon>Thermosporothrix</taxon>
    </lineage>
</organism>